<dbReference type="GO" id="GO:0006950">
    <property type="term" value="P:response to stress"/>
    <property type="evidence" value="ECO:0007669"/>
    <property type="project" value="UniProtKB-ARBA"/>
</dbReference>
<accession>A0A1U8AM28</accession>
<dbReference type="STRING" id="4432.A0A1U8AM28"/>
<dbReference type="InParanoid" id="A0A1U8AM28"/>
<keyword evidence="4" id="KW-1185">Reference proteome</keyword>
<evidence type="ECO:0000256" key="2">
    <source>
        <dbReference type="ARBA" id="ARBA00023242"/>
    </source>
</evidence>
<organism evidence="4 5">
    <name type="scientific">Nelumbo nucifera</name>
    <name type="common">Sacred lotus</name>
    <dbReference type="NCBI Taxonomy" id="4432"/>
    <lineage>
        <taxon>Eukaryota</taxon>
        <taxon>Viridiplantae</taxon>
        <taxon>Streptophyta</taxon>
        <taxon>Embryophyta</taxon>
        <taxon>Tracheophyta</taxon>
        <taxon>Spermatophyta</taxon>
        <taxon>Magnoliopsida</taxon>
        <taxon>Proteales</taxon>
        <taxon>Nelumbonaceae</taxon>
        <taxon>Nelumbo</taxon>
    </lineage>
</organism>
<protein>
    <submittedName>
        <fullName evidence="5">Uncharacterized protein LOC104604469</fullName>
    </submittedName>
</protein>
<feature type="compositionally biased region" description="Low complexity" evidence="3">
    <location>
        <begin position="42"/>
        <end position="75"/>
    </location>
</feature>
<dbReference type="PANTHER" id="PTHR33172:SF99">
    <property type="entry name" value="COLD INDUCED PROTEIN-LIKE"/>
    <property type="match status" value="1"/>
</dbReference>
<evidence type="ECO:0000313" key="5">
    <source>
        <dbReference type="RefSeq" id="XP_010267109.1"/>
    </source>
</evidence>
<proteinExistence type="predicted"/>
<evidence type="ECO:0000313" key="4">
    <source>
        <dbReference type="Proteomes" id="UP000189703"/>
    </source>
</evidence>
<dbReference type="PANTHER" id="PTHR33172">
    <property type="entry name" value="OS08G0516900 PROTEIN"/>
    <property type="match status" value="1"/>
</dbReference>
<comment type="subcellular location">
    <subcellularLocation>
        <location evidence="1">Nucleus</location>
    </subcellularLocation>
</comment>
<dbReference type="GO" id="GO:0005634">
    <property type="term" value="C:nucleus"/>
    <property type="evidence" value="ECO:0007669"/>
    <property type="project" value="UniProtKB-SubCell"/>
</dbReference>
<feature type="region of interest" description="Disordered" evidence="3">
    <location>
        <begin position="27"/>
        <end position="85"/>
    </location>
</feature>
<dbReference type="Proteomes" id="UP000189703">
    <property type="component" value="Unplaced"/>
</dbReference>
<sequence>MMGEGRNQNFRGPILTAIHSFPPSAARHDQWAAMDGDDDVCDSSSTASSFEDSANSIASSSSLDFTEDASSSSSSSPPPPVSKGPLYELSELMAQLPIKRGLSKHYQGKSQSFTSLSNVRCIEDLIKKVNPYKKKMKSSKSYGGLDTNKSYTPKAFISKKTSRSSFSLLGKRNSFMGC</sequence>
<dbReference type="eggNOG" id="KOG4210">
    <property type="taxonomic scope" value="Eukaryota"/>
</dbReference>
<dbReference type="RefSeq" id="XP_010267109.1">
    <property type="nucleotide sequence ID" value="XM_010268807.2"/>
</dbReference>
<dbReference type="InterPro" id="IPR051992">
    <property type="entry name" value="OxStress_Response_Reg"/>
</dbReference>
<dbReference type="OrthoDB" id="694201at2759"/>
<evidence type="ECO:0000256" key="1">
    <source>
        <dbReference type="ARBA" id="ARBA00004123"/>
    </source>
</evidence>
<reference evidence="5" key="1">
    <citation type="submission" date="2025-08" db="UniProtKB">
        <authorList>
            <consortium name="RefSeq"/>
        </authorList>
    </citation>
    <scope>IDENTIFICATION</scope>
</reference>
<dbReference type="GeneID" id="104604469"/>
<dbReference type="KEGG" id="nnu:104604469"/>
<gene>
    <name evidence="5" type="primary">LOC104604469</name>
</gene>
<name>A0A1U8AM28_NELNU</name>
<dbReference type="AlphaFoldDB" id="A0A1U8AM28"/>
<dbReference type="OMA" id="KLYTPPR"/>
<keyword evidence="2" id="KW-0539">Nucleus</keyword>
<evidence type="ECO:0000256" key="3">
    <source>
        <dbReference type="SAM" id="MobiDB-lite"/>
    </source>
</evidence>